<reference evidence="6 7" key="1">
    <citation type="submission" date="2015-09" db="EMBL/GenBank/DDBJ databases">
        <authorList>
            <person name="Jackson K.R."/>
            <person name="Lunt B.L."/>
            <person name="Fisher J.N.B."/>
            <person name="Gardner A.V."/>
            <person name="Bailey M.E."/>
            <person name="Deus L.M."/>
            <person name="Earl A.S."/>
            <person name="Gibby P.D."/>
            <person name="Hartmann K.A."/>
            <person name="Liu J.E."/>
            <person name="Manci A.M."/>
            <person name="Nielsen D.A."/>
            <person name="Solomon M.B."/>
            <person name="Breakwell D.P."/>
            <person name="Burnett S.H."/>
            <person name="Grose J.H."/>
        </authorList>
    </citation>
    <scope>NUCLEOTIDE SEQUENCE [LARGE SCALE GENOMIC DNA]</scope>
    <source>
        <strain evidence="6 7">CECT 7799</strain>
    </source>
</reference>
<dbReference type="Gene3D" id="1.10.260.40">
    <property type="entry name" value="lambda repressor-like DNA-binding domains"/>
    <property type="match status" value="1"/>
</dbReference>
<keyword evidence="2" id="KW-0238">DNA-binding</keyword>
<dbReference type="Proteomes" id="UP000049455">
    <property type="component" value="Unassembled WGS sequence"/>
</dbReference>
<keyword evidence="1" id="KW-0805">Transcription regulation</keyword>
<evidence type="ECO:0000256" key="4">
    <source>
        <dbReference type="SAM" id="Coils"/>
    </source>
</evidence>
<evidence type="ECO:0000256" key="3">
    <source>
        <dbReference type="ARBA" id="ARBA00023163"/>
    </source>
</evidence>
<dbReference type="PANTHER" id="PTHR40661">
    <property type="match status" value="1"/>
</dbReference>
<dbReference type="OrthoDB" id="5659783at2"/>
<proteinExistence type="predicted"/>
<evidence type="ECO:0000313" key="7">
    <source>
        <dbReference type="Proteomes" id="UP000049455"/>
    </source>
</evidence>
<organism evidence="6 7">
    <name type="scientific">Jannaschia seosinensis</name>
    <dbReference type="NCBI Taxonomy" id="313367"/>
    <lineage>
        <taxon>Bacteria</taxon>
        <taxon>Pseudomonadati</taxon>
        <taxon>Pseudomonadota</taxon>
        <taxon>Alphaproteobacteria</taxon>
        <taxon>Rhodobacterales</taxon>
        <taxon>Roseobacteraceae</taxon>
        <taxon>Jannaschia</taxon>
    </lineage>
</organism>
<dbReference type="InterPro" id="IPR001387">
    <property type="entry name" value="Cro/C1-type_HTH"/>
</dbReference>
<evidence type="ECO:0000259" key="5">
    <source>
        <dbReference type="PROSITE" id="PS50943"/>
    </source>
</evidence>
<evidence type="ECO:0000256" key="1">
    <source>
        <dbReference type="ARBA" id="ARBA00023015"/>
    </source>
</evidence>
<name>A0A0M7BBF7_9RHOB</name>
<accession>A0A0M7BBF7</accession>
<dbReference type="PROSITE" id="PS50943">
    <property type="entry name" value="HTH_CROC1"/>
    <property type="match status" value="1"/>
</dbReference>
<dbReference type="STRING" id="313367.JSE7799_02789"/>
<dbReference type="Pfam" id="PF01381">
    <property type="entry name" value="HTH_3"/>
    <property type="match status" value="1"/>
</dbReference>
<dbReference type="RefSeq" id="WP_055664165.1">
    <property type="nucleotide sequence ID" value="NZ_CYPR01000186.1"/>
</dbReference>
<feature type="domain" description="HTH cro/C1-type" evidence="5">
    <location>
        <begin position="26"/>
        <end position="77"/>
    </location>
</feature>
<protein>
    <submittedName>
        <fullName evidence="6">Transcriptional repressor DicA</fullName>
    </submittedName>
</protein>
<dbReference type="EMBL" id="CYPR01000186">
    <property type="protein sequence ID" value="CUH40060.1"/>
    <property type="molecule type" value="Genomic_DNA"/>
</dbReference>
<feature type="coiled-coil region" evidence="4">
    <location>
        <begin position="87"/>
        <end position="121"/>
    </location>
</feature>
<evidence type="ECO:0000256" key="2">
    <source>
        <dbReference type="ARBA" id="ARBA00023125"/>
    </source>
</evidence>
<dbReference type="PANTHER" id="PTHR40661:SF3">
    <property type="entry name" value="FELS-1 PROPHAGE TRANSCRIPTIONAL REGULATOR"/>
    <property type="match status" value="1"/>
</dbReference>
<sequence>MDDAPEANADWFDPATTTFGDRLTGAREAAGLDVEELARRMGVKPRTIRAWEEDRAEPRANRVSMLAGMTNVSLVWLMTGTGQGPALAQSQDSLGDLVQEVEKLRRDSARMTERLHRLEVRLRARMRGA</sequence>
<keyword evidence="3" id="KW-0804">Transcription</keyword>
<dbReference type="SMART" id="SM00530">
    <property type="entry name" value="HTH_XRE"/>
    <property type="match status" value="1"/>
</dbReference>
<dbReference type="InterPro" id="IPR010982">
    <property type="entry name" value="Lambda_DNA-bd_dom_sf"/>
</dbReference>
<gene>
    <name evidence="6" type="ORF">JSE7799_02789</name>
</gene>
<keyword evidence="7" id="KW-1185">Reference proteome</keyword>
<dbReference type="CDD" id="cd00093">
    <property type="entry name" value="HTH_XRE"/>
    <property type="match status" value="1"/>
</dbReference>
<keyword evidence="4" id="KW-0175">Coiled coil</keyword>
<dbReference type="SUPFAM" id="SSF47413">
    <property type="entry name" value="lambda repressor-like DNA-binding domains"/>
    <property type="match status" value="1"/>
</dbReference>
<dbReference type="AlphaFoldDB" id="A0A0M7BBF7"/>
<dbReference type="GO" id="GO:0003677">
    <property type="term" value="F:DNA binding"/>
    <property type="evidence" value="ECO:0007669"/>
    <property type="project" value="UniProtKB-KW"/>
</dbReference>
<evidence type="ECO:0000313" key="6">
    <source>
        <dbReference type="EMBL" id="CUH40060.1"/>
    </source>
</evidence>